<dbReference type="EMBL" id="GL377609">
    <property type="protein sequence ID" value="EFJ18579.1"/>
    <property type="molecule type" value="Genomic_DNA"/>
</dbReference>
<organism evidence="2">
    <name type="scientific">Selaginella moellendorffii</name>
    <name type="common">Spikemoss</name>
    <dbReference type="NCBI Taxonomy" id="88036"/>
    <lineage>
        <taxon>Eukaryota</taxon>
        <taxon>Viridiplantae</taxon>
        <taxon>Streptophyta</taxon>
        <taxon>Embryophyta</taxon>
        <taxon>Tracheophyta</taxon>
        <taxon>Lycopodiopsida</taxon>
        <taxon>Selaginellales</taxon>
        <taxon>Selaginellaceae</taxon>
        <taxon>Selaginella</taxon>
    </lineage>
</organism>
<accession>D8SAC7</accession>
<gene>
    <name evidence="1" type="ORF">SELMODRAFT_420039</name>
</gene>
<proteinExistence type="predicted"/>
<evidence type="ECO:0000313" key="2">
    <source>
        <dbReference type="Proteomes" id="UP000001514"/>
    </source>
</evidence>
<sequence length="381" mass="42902">MELMSTKELLHNAMVLVMRIDKDIAISSSCSVFQLLGGVEMTAMGSAPTFMDSQRRGAVEAISARGLGAVVRCRSWMPERSIVFINEDYKRDVLPLLPAQLHAREMANSVNIVQYDGVFCVFVEFAYGLLDLIVLRDSSSLTCLRAYSGGMQVSHHSYVLSGRDGDLYKEPKASLALASRVYSATTWTSSFIHAKFSIPSEGPQEHLMELLKMKHMSRLTCHCPRNGAGEISLSQPGIETFASYHYSQLSNPRHNLTIDINLFERFTLTYVRYLDSTAFPCYMLVSRAMNLQSRIEIRLHTAMKGQRDLRVCTLDSGNGVEAFTSPRNVLQQKHYDCSLQSLLSDEDTRHEEPVAARLLLSLSRRSKVLHALDRRQKHRCA</sequence>
<dbReference type="Proteomes" id="UP000001514">
    <property type="component" value="Unassembled WGS sequence"/>
</dbReference>
<keyword evidence="2" id="KW-1185">Reference proteome</keyword>
<dbReference type="KEGG" id="smo:SELMODRAFT_420039"/>
<dbReference type="InParanoid" id="D8SAC7"/>
<evidence type="ECO:0000313" key="1">
    <source>
        <dbReference type="EMBL" id="EFJ18579.1"/>
    </source>
</evidence>
<name>D8SAC7_SELML</name>
<reference evidence="1 2" key="1">
    <citation type="journal article" date="2011" name="Science">
        <title>The Selaginella genome identifies genetic changes associated with the evolution of vascular plants.</title>
        <authorList>
            <person name="Banks J.A."/>
            <person name="Nishiyama T."/>
            <person name="Hasebe M."/>
            <person name="Bowman J.L."/>
            <person name="Gribskov M."/>
            <person name="dePamphilis C."/>
            <person name="Albert V.A."/>
            <person name="Aono N."/>
            <person name="Aoyama T."/>
            <person name="Ambrose B.A."/>
            <person name="Ashton N.W."/>
            <person name="Axtell M.J."/>
            <person name="Barker E."/>
            <person name="Barker M.S."/>
            <person name="Bennetzen J.L."/>
            <person name="Bonawitz N.D."/>
            <person name="Chapple C."/>
            <person name="Cheng C."/>
            <person name="Correa L.G."/>
            <person name="Dacre M."/>
            <person name="DeBarry J."/>
            <person name="Dreyer I."/>
            <person name="Elias M."/>
            <person name="Engstrom E.M."/>
            <person name="Estelle M."/>
            <person name="Feng L."/>
            <person name="Finet C."/>
            <person name="Floyd S.K."/>
            <person name="Frommer W.B."/>
            <person name="Fujita T."/>
            <person name="Gramzow L."/>
            <person name="Gutensohn M."/>
            <person name="Harholt J."/>
            <person name="Hattori M."/>
            <person name="Heyl A."/>
            <person name="Hirai T."/>
            <person name="Hiwatashi Y."/>
            <person name="Ishikawa M."/>
            <person name="Iwata M."/>
            <person name="Karol K.G."/>
            <person name="Koehler B."/>
            <person name="Kolukisaoglu U."/>
            <person name="Kubo M."/>
            <person name="Kurata T."/>
            <person name="Lalonde S."/>
            <person name="Li K."/>
            <person name="Li Y."/>
            <person name="Litt A."/>
            <person name="Lyons E."/>
            <person name="Manning G."/>
            <person name="Maruyama T."/>
            <person name="Michael T.P."/>
            <person name="Mikami K."/>
            <person name="Miyazaki S."/>
            <person name="Morinaga S."/>
            <person name="Murata T."/>
            <person name="Mueller-Roeber B."/>
            <person name="Nelson D.R."/>
            <person name="Obara M."/>
            <person name="Oguri Y."/>
            <person name="Olmstead R.G."/>
            <person name="Onodera N."/>
            <person name="Petersen B.L."/>
            <person name="Pils B."/>
            <person name="Prigge M."/>
            <person name="Rensing S.A."/>
            <person name="Riano-Pachon D.M."/>
            <person name="Roberts A.W."/>
            <person name="Sato Y."/>
            <person name="Scheller H.V."/>
            <person name="Schulz B."/>
            <person name="Schulz C."/>
            <person name="Shakirov E.V."/>
            <person name="Shibagaki N."/>
            <person name="Shinohara N."/>
            <person name="Shippen D.E."/>
            <person name="Soerensen I."/>
            <person name="Sotooka R."/>
            <person name="Sugimoto N."/>
            <person name="Sugita M."/>
            <person name="Sumikawa N."/>
            <person name="Tanurdzic M."/>
            <person name="Theissen G."/>
            <person name="Ulvskov P."/>
            <person name="Wakazuki S."/>
            <person name="Weng J.K."/>
            <person name="Willats W.W."/>
            <person name="Wipf D."/>
            <person name="Wolf P.G."/>
            <person name="Yang L."/>
            <person name="Zimmer A.D."/>
            <person name="Zhu Q."/>
            <person name="Mitros T."/>
            <person name="Hellsten U."/>
            <person name="Loque D."/>
            <person name="Otillar R."/>
            <person name="Salamov A."/>
            <person name="Schmutz J."/>
            <person name="Shapiro H."/>
            <person name="Lindquist E."/>
            <person name="Lucas S."/>
            <person name="Rokhsar D."/>
            <person name="Grigoriev I.V."/>
        </authorList>
    </citation>
    <scope>NUCLEOTIDE SEQUENCE [LARGE SCALE GENOMIC DNA]</scope>
</reference>
<protein>
    <submittedName>
        <fullName evidence="1">Uncharacterized protein</fullName>
    </submittedName>
</protein>
<dbReference type="AlphaFoldDB" id="D8SAC7"/>
<dbReference type="HOGENOM" id="CLU_726469_0_0_1"/>
<dbReference type="Gramene" id="EFJ18579">
    <property type="protein sequence ID" value="EFJ18579"/>
    <property type="gene ID" value="SELMODRAFT_420039"/>
</dbReference>